<feature type="signal peptide" evidence="1">
    <location>
        <begin position="1"/>
        <end position="20"/>
    </location>
</feature>
<evidence type="ECO:0000256" key="1">
    <source>
        <dbReference type="SAM" id="SignalP"/>
    </source>
</evidence>
<feature type="chain" id="PRO_5042112673" description="Secreted protein" evidence="1">
    <location>
        <begin position="21"/>
        <end position="110"/>
    </location>
</feature>
<keyword evidence="1" id="KW-0732">Signal</keyword>
<sequence>MRNLIIHAQTCTMVASLVLSQSSWLVSQGCVEVQPTGFILQDLCCAAYSSMDSISLTHPTVCKNYGQKISHNVYLGSKLVLRTMKMIRSMLSICKCMKNDVIQCLVCGTT</sequence>
<accession>A0AAE1DRZ3</accession>
<dbReference type="EMBL" id="JAWDGP010002824">
    <property type="protein sequence ID" value="KAK3779488.1"/>
    <property type="molecule type" value="Genomic_DNA"/>
</dbReference>
<comment type="caution">
    <text evidence="2">The sequence shown here is derived from an EMBL/GenBank/DDBJ whole genome shotgun (WGS) entry which is preliminary data.</text>
</comment>
<dbReference type="PROSITE" id="PS51257">
    <property type="entry name" value="PROKAR_LIPOPROTEIN"/>
    <property type="match status" value="1"/>
</dbReference>
<keyword evidence="3" id="KW-1185">Reference proteome</keyword>
<evidence type="ECO:0008006" key="4">
    <source>
        <dbReference type="Google" id="ProtNLM"/>
    </source>
</evidence>
<proteinExistence type="predicted"/>
<dbReference type="Proteomes" id="UP001283361">
    <property type="component" value="Unassembled WGS sequence"/>
</dbReference>
<organism evidence="2 3">
    <name type="scientific">Elysia crispata</name>
    <name type="common">lettuce slug</name>
    <dbReference type="NCBI Taxonomy" id="231223"/>
    <lineage>
        <taxon>Eukaryota</taxon>
        <taxon>Metazoa</taxon>
        <taxon>Spiralia</taxon>
        <taxon>Lophotrochozoa</taxon>
        <taxon>Mollusca</taxon>
        <taxon>Gastropoda</taxon>
        <taxon>Heterobranchia</taxon>
        <taxon>Euthyneura</taxon>
        <taxon>Panpulmonata</taxon>
        <taxon>Sacoglossa</taxon>
        <taxon>Placobranchoidea</taxon>
        <taxon>Plakobranchidae</taxon>
        <taxon>Elysia</taxon>
    </lineage>
</organism>
<gene>
    <name evidence="2" type="ORF">RRG08_045234</name>
</gene>
<reference evidence="2" key="1">
    <citation type="journal article" date="2023" name="G3 (Bethesda)">
        <title>A reference genome for the long-term kleptoplast-retaining sea slug Elysia crispata morphotype clarki.</title>
        <authorList>
            <person name="Eastman K.E."/>
            <person name="Pendleton A.L."/>
            <person name="Shaikh M.A."/>
            <person name="Suttiyut T."/>
            <person name="Ogas R."/>
            <person name="Tomko P."/>
            <person name="Gavelis G."/>
            <person name="Widhalm J.R."/>
            <person name="Wisecaver J.H."/>
        </authorList>
    </citation>
    <scope>NUCLEOTIDE SEQUENCE</scope>
    <source>
        <strain evidence="2">ECLA1</strain>
    </source>
</reference>
<protein>
    <recommendedName>
        <fullName evidence="4">Secreted protein</fullName>
    </recommendedName>
</protein>
<name>A0AAE1DRZ3_9GAST</name>
<dbReference type="AlphaFoldDB" id="A0AAE1DRZ3"/>
<evidence type="ECO:0000313" key="3">
    <source>
        <dbReference type="Proteomes" id="UP001283361"/>
    </source>
</evidence>
<evidence type="ECO:0000313" key="2">
    <source>
        <dbReference type="EMBL" id="KAK3779488.1"/>
    </source>
</evidence>